<dbReference type="FunFam" id="3.40.50.2000:FF:000119">
    <property type="entry name" value="Glycosyl transferase group 1"/>
    <property type="match status" value="1"/>
</dbReference>
<evidence type="ECO:0008006" key="6">
    <source>
        <dbReference type="Google" id="ProtNLM"/>
    </source>
</evidence>
<dbReference type="PANTHER" id="PTHR46401:SF2">
    <property type="entry name" value="GLYCOSYLTRANSFERASE WBBK-RELATED"/>
    <property type="match status" value="1"/>
</dbReference>
<accession>A0A1F6LIY4</accession>
<dbReference type="GO" id="GO:0016757">
    <property type="term" value="F:glycosyltransferase activity"/>
    <property type="evidence" value="ECO:0007669"/>
    <property type="project" value="InterPro"/>
</dbReference>
<dbReference type="Pfam" id="PF13439">
    <property type="entry name" value="Glyco_transf_4"/>
    <property type="match status" value="1"/>
</dbReference>
<feature type="domain" description="Glycosyltransferase subfamily 4-like N-terminal" evidence="3">
    <location>
        <begin position="21"/>
        <end position="182"/>
    </location>
</feature>
<dbReference type="Gene3D" id="3.40.50.2000">
    <property type="entry name" value="Glycogen Phosphorylase B"/>
    <property type="match status" value="2"/>
</dbReference>
<dbReference type="EMBL" id="MFPS01000007">
    <property type="protein sequence ID" value="OGH59358.1"/>
    <property type="molecule type" value="Genomic_DNA"/>
</dbReference>
<dbReference type="CDD" id="cd03809">
    <property type="entry name" value="GT4_MtfB-like"/>
    <property type="match status" value="1"/>
</dbReference>
<evidence type="ECO:0000259" key="2">
    <source>
        <dbReference type="Pfam" id="PF00534"/>
    </source>
</evidence>
<evidence type="ECO:0000259" key="3">
    <source>
        <dbReference type="Pfam" id="PF13439"/>
    </source>
</evidence>
<dbReference type="AlphaFoldDB" id="A0A1F6LIY4"/>
<dbReference type="InterPro" id="IPR001296">
    <property type="entry name" value="Glyco_trans_1"/>
</dbReference>
<feature type="domain" description="Glycosyl transferase family 1" evidence="2">
    <location>
        <begin position="198"/>
        <end position="358"/>
    </location>
</feature>
<evidence type="ECO:0000313" key="5">
    <source>
        <dbReference type="Proteomes" id="UP000177067"/>
    </source>
</evidence>
<evidence type="ECO:0000256" key="1">
    <source>
        <dbReference type="ARBA" id="ARBA00022679"/>
    </source>
</evidence>
<dbReference type="Pfam" id="PF00534">
    <property type="entry name" value="Glycos_transf_1"/>
    <property type="match status" value="1"/>
</dbReference>
<sequence>MNYKLTIGIDASRANNKNKTGVEWYAWHLIQNLKKINISSQTGKDVQFVLYSREKLEGEIAELPSNWSSKVLYWPPKRFWTQIRLSYEMLINPPDVLFVPAHVFPIVRPRKTVMTIHDIAALRFPKSYSVFQRFYTIWSAKIALKKLWKIIVPSNFTKNELLSLKTEQYASKIKVLYHGYDERYNIVNGDENIANILKKYNIKQPYILSIGRLEEKKNTKRIVQAFNHIAQKTKVGEMSLVLVGLPGYGYNDILKTINKSQYKEKIISPGYVEPEDLRYILKGAEVFVFPSLCEGFGLPVLDAMASGVSVVASSGSSLEEIGSDACLYVDPQDVWDIAKTISTLLDNTDICKKQIQKGMVRVKDFSWDKCAEETLVLLMSA</sequence>
<comment type="caution">
    <text evidence="4">The sequence shown here is derived from an EMBL/GenBank/DDBJ whole genome shotgun (WGS) entry which is preliminary data.</text>
</comment>
<protein>
    <recommendedName>
        <fullName evidence="6">Glycosyl transferase family 1 domain-containing protein</fullName>
    </recommendedName>
</protein>
<reference evidence="4 5" key="1">
    <citation type="journal article" date="2016" name="Nat. Commun.">
        <title>Thousands of microbial genomes shed light on interconnected biogeochemical processes in an aquifer system.</title>
        <authorList>
            <person name="Anantharaman K."/>
            <person name="Brown C.T."/>
            <person name="Hug L.A."/>
            <person name="Sharon I."/>
            <person name="Castelle C.J."/>
            <person name="Probst A.J."/>
            <person name="Thomas B.C."/>
            <person name="Singh A."/>
            <person name="Wilkins M.J."/>
            <person name="Karaoz U."/>
            <person name="Brodie E.L."/>
            <person name="Williams K.H."/>
            <person name="Hubbard S.S."/>
            <person name="Banfield J.F."/>
        </authorList>
    </citation>
    <scope>NUCLEOTIDE SEQUENCE [LARGE SCALE GENOMIC DNA]</scope>
</reference>
<organism evidence="4 5">
    <name type="scientific">Candidatus Magasanikbacteria bacterium RIFCSPHIGHO2_01_FULL_33_34</name>
    <dbReference type="NCBI Taxonomy" id="1798671"/>
    <lineage>
        <taxon>Bacteria</taxon>
        <taxon>Candidatus Magasanikiibacteriota</taxon>
    </lineage>
</organism>
<dbReference type="Proteomes" id="UP000177067">
    <property type="component" value="Unassembled WGS sequence"/>
</dbReference>
<name>A0A1F6LIY4_9BACT</name>
<dbReference type="InterPro" id="IPR028098">
    <property type="entry name" value="Glyco_trans_4-like_N"/>
</dbReference>
<dbReference type="PANTHER" id="PTHR46401">
    <property type="entry name" value="GLYCOSYLTRANSFERASE WBBK-RELATED"/>
    <property type="match status" value="1"/>
</dbReference>
<keyword evidence="1" id="KW-0808">Transferase</keyword>
<dbReference type="GO" id="GO:0009103">
    <property type="term" value="P:lipopolysaccharide biosynthetic process"/>
    <property type="evidence" value="ECO:0007669"/>
    <property type="project" value="TreeGrafter"/>
</dbReference>
<dbReference type="SUPFAM" id="SSF53756">
    <property type="entry name" value="UDP-Glycosyltransferase/glycogen phosphorylase"/>
    <property type="match status" value="1"/>
</dbReference>
<evidence type="ECO:0000313" key="4">
    <source>
        <dbReference type="EMBL" id="OGH59358.1"/>
    </source>
</evidence>
<gene>
    <name evidence="4" type="ORF">A2725_00835</name>
</gene>
<proteinExistence type="predicted"/>